<reference evidence="3" key="1">
    <citation type="submission" date="2017-09" db="EMBL/GenBank/DDBJ databases">
        <title>Depth-based differentiation of microbial function through sediment-hosted aquifers and enrichment of novel symbionts in the deep terrestrial subsurface.</title>
        <authorList>
            <person name="Probst A.J."/>
            <person name="Ladd B."/>
            <person name="Jarett J.K."/>
            <person name="Geller-Mcgrath D.E."/>
            <person name="Sieber C.M.K."/>
            <person name="Emerson J.B."/>
            <person name="Anantharaman K."/>
            <person name="Thomas B.C."/>
            <person name="Malmstrom R."/>
            <person name="Stieglmeier M."/>
            <person name="Klingl A."/>
            <person name="Woyke T."/>
            <person name="Ryan C.M."/>
            <person name="Banfield J.F."/>
        </authorList>
    </citation>
    <scope>NUCLEOTIDE SEQUENCE [LARGE SCALE GENOMIC DNA]</scope>
</reference>
<dbReference type="EMBL" id="PFEN01000011">
    <property type="protein sequence ID" value="PJE69711.1"/>
    <property type="molecule type" value="Genomic_DNA"/>
</dbReference>
<keyword evidence="2" id="KW-0548">Nucleotidyltransferase</keyword>
<dbReference type="InterPro" id="IPR005835">
    <property type="entry name" value="NTP_transferase_dom"/>
</dbReference>
<protein>
    <submittedName>
        <fullName evidence="2">Glucose-1-phosphate cytidylyltransferase</fullName>
    </submittedName>
</protein>
<organism evidence="2 3">
    <name type="scientific">Candidatus Staskawiczbacteria bacterium CG10_big_fil_rev_8_21_14_0_10_38_10</name>
    <dbReference type="NCBI Taxonomy" id="1974891"/>
    <lineage>
        <taxon>Bacteria</taxon>
        <taxon>Candidatus Staskawicziibacteriota</taxon>
    </lineage>
</organism>
<name>A0A2H9T1U0_9BACT</name>
<dbReference type="PANTHER" id="PTHR47183:SF2">
    <property type="entry name" value="GLUCOSE-1-PHOSPHATE CYTIDYLYLTRANSFERASE-RELATED"/>
    <property type="match status" value="1"/>
</dbReference>
<proteinExistence type="predicted"/>
<dbReference type="InterPro" id="IPR013446">
    <property type="entry name" value="G1P_cyt_trans-like"/>
</dbReference>
<sequence length="232" mass="27268">MQTIILCGGTGTRLKEETEFKPKPMVKIGEKPLLWHIMKIYSYYGFNNFVIALGYKGEMIKEYFSNNNDDNFNLTMVDTGLESLTGERVRKLKEYIKDDIFMLTYGDGVADININKLLEFHKKQNTLATITGVHPRHKYGLVKIDGNNLVKEFYQKPTLPDVVNGGFMVFNKKVFDYIKKDSMIEDVFPPLISKKQLSVYQHNDFWFAVDTYKEYEDLNKMWQNNPQWKIWK</sequence>
<evidence type="ECO:0000259" key="1">
    <source>
        <dbReference type="Pfam" id="PF00483"/>
    </source>
</evidence>
<dbReference type="Proteomes" id="UP000236946">
    <property type="component" value="Unassembled WGS sequence"/>
</dbReference>
<accession>A0A2H9T1U0</accession>
<dbReference type="PANTHER" id="PTHR47183">
    <property type="entry name" value="GLUCOSE-1-PHOSPHATE CYTIDYLYLTRANSFERASE-RELATED"/>
    <property type="match status" value="1"/>
</dbReference>
<keyword evidence="2" id="KW-0808">Transferase</keyword>
<gene>
    <name evidence="2" type="ORF">COU98_00505</name>
</gene>
<dbReference type="Pfam" id="PF00483">
    <property type="entry name" value="NTP_transferase"/>
    <property type="match status" value="1"/>
</dbReference>
<evidence type="ECO:0000313" key="3">
    <source>
        <dbReference type="Proteomes" id="UP000236946"/>
    </source>
</evidence>
<dbReference type="Gene3D" id="3.90.550.10">
    <property type="entry name" value="Spore Coat Polysaccharide Biosynthesis Protein SpsA, Chain A"/>
    <property type="match status" value="1"/>
</dbReference>
<feature type="domain" description="Nucleotidyl transferase" evidence="1">
    <location>
        <begin position="3"/>
        <end position="220"/>
    </location>
</feature>
<dbReference type="InterPro" id="IPR029044">
    <property type="entry name" value="Nucleotide-diphossugar_trans"/>
</dbReference>
<dbReference type="AlphaFoldDB" id="A0A2H9T1U0"/>
<evidence type="ECO:0000313" key="2">
    <source>
        <dbReference type="EMBL" id="PJE69711.1"/>
    </source>
</evidence>
<comment type="caution">
    <text evidence="2">The sequence shown here is derived from an EMBL/GenBank/DDBJ whole genome shotgun (WGS) entry which is preliminary data.</text>
</comment>
<dbReference type="SUPFAM" id="SSF53448">
    <property type="entry name" value="Nucleotide-diphospho-sugar transferases"/>
    <property type="match status" value="1"/>
</dbReference>
<dbReference type="GO" id="GO:0047343">
    <property type="term" value="F:glucose-1-phosphate cytidylyltransferase activity"/>
    <property type="evidence" value="ECO:0007669"/>
    <property type="project" value="InterPro"/>
</dbReference>